<evidence type="ECO:0000313" key="3">
    <source>
        <dbReference type="Proteomes" id="UP001301769"/>
    </source>
</evidence>
<reference evidence="2" key="2">
    <citation type="submission" date="2023-05" db="EMBL/GenBank/DDBJ databases">
        <authorList>
            <consortium name="Lawrence Berkeley National Laboratory"/>
            <person name="Steindorff A."/>
            <person name="Hensen N."/>
            <person name="Bonometti L."/>
            <person name="Westerberg I."/>
            <person name="Brannstrom I.O."/>
            <person name="Guillou S."/>
            <person name="Cros-Aarteil S."/>
            <person name="Calhoun S."/>
            <person name="Haridas S."/>
            <person name="Kuo A."/>
            <person name="Mondo S."/>
            <person name="Pangilinan J."/>
            <person name="Riley R."/>
            <person name="Labutti K."/>
            <person name="Andreopoulos B."/>
            <person name="Lipzen A."/>
            <person name="Chen C."/>
            <person name="Yanf M."/>
            <person name="Daum C."/>
            <person name="Ng V."/>
            <person name="Clum A."/>
            <person name="Ohm R."/>
            <person name="Martin F."/>
            <person name="Silar P."/>
            <person name="Natvig D."/>
            <person name="Lalanne C."/>
            <person name="Gautier V."/>
            <person name="Ament-Velasquez S.L."/>
            <person name="Kruys A."/>
            <person name="Hutchinson M.I."/>
            <person name="Powell A.J."/>
            <person name="Barry K."/>
            <person name="Miller A.N."/>
            <person name="Grigoriev I.V."/>
            <person name="Debuchy R."/>
            <person name="Gladieux P."/>
            <person name="Thoren M.H."/>
            <person name="Johannesson H."/>
        </authorList>
    </citation>
    <scope>NUCLEOTIDE SEQUENCE</scope>
    <source>
        <strain evidence="2">PSN293</strain>
    </source>
</reference>
<protein>
    <submittedName>
        <fullName evidence="2">Uncharacterized protein</fullName>
    </submittedName>
</protein>
<gene>
    <name evidence="2" type="ORF">QBC37DRAFT_374388</name>
</gene>
<evidence type="ECO:0000256" key="1">
    <source>
        <dbReference type="SAM" id="MobiDB-lite"/>
    </source>
</evidence>
<name>A0AAN7B7E4_9PEZI</name>
<accession>A0AAN7B7E4</accession>
<organism evidence="2 3">
    <name type="scientific">Rhypophila decipiens</name>
    <dbReference type="NCBI Taxonomy" id="261697"/>
    <lineage>
        <taxon>Eukaryota</taxon>
        <taxon>Fungi</taxon>
        <taxon>Dikarya</taxon>
        <taxon>Ascomycota</taxon>
        <taxon>Pezizomycotina</taxon>
        <taxon>Sordariomycetes</taxon>
        <taxon>Sordariomycetidae</taxon>
        <taxon>Sordariales</taxon>
        <taxon>Naviculisporaceae</taxon>
        <taxon>Rhypophila</taxon>
    </lineage>
</organism>
<feature type="region of interest" description="Disordered" evidence="1">
    <location>
        <begin position="192"/>
        <end position="231"/>
    </location>
</feature>
<sequence length="251" mass="29224">MCGFLKYLFLCQTGSPEKWDKLFGGPRSWDHEGRLRLEVMNRLYKCPQANAASGKCLDTTFYNRDPVVHPMFCYNSREAFIRAWMDKFVNVTRSKTRELWKKNNVSDDFIKAVEDALRELNASLLHTFHEEERRLEQEWSKTIAHLQKESIKGQPLRDPIPKFKPLDYESYKTKYEKLAFERGKILALSTWNDKEPESSSGNPEKKKRLEKKRLEDQFHREMAKATGNGAKSLVQVLTDATGIAPRQPHVG</sequence>
<dbReference type="AlphaFoldDB" id="A0AAN7B7E4"/>
<reference evidence="2" key="1">
    <citation type="journal article" date="2023" name="Mol. Phylogenet. Evol.">
        <title>Genome-scale phylogeny and comparative genomics of the fungal order Sordariales.</title>
        <authorList>
            <person name="Hensen N."/>
            <person name="Bonometti L."/>
            <person name="Westerberg I."/>
            <person name="Brannstrom I.O."/>
            <person name="Guillou S."/>
            <person name="Cros-Aarteil S."/>
            <person name="Calhoun S."/>
            <person name="Haridas S."/>
            <person name="Kuo A."/>
            <person name="Mondo S."/>
            <person name="Pangilinan J."/>
            <person name="Riley R."/>
            <person name="LaButti K."/>
            <person name="Andreopoulos B."/>
            <person name="Lipzen A."/>
            <person name="Chen C."/>
            <person name="Yan M."/>
            <person name="Daum C."/>
            <person name="Ng V."/>
            <person name="Clum A."/>
            <person name="Steindorff A."/>
            <person name="Ohm R.A."/>
            <person name="Martin F."/>
            <person name="Silar P."/>
            <person name="Natvig D.O."/>
            <person name="Lalanne C."/>
            <person name="Gautier V."/>
            <person name="Ament-Velasquez S.L."/>
            <person name="Kruys A."/>
            <person name="Hutchinson M.I."/>
            <person name="Powell A.J."/>
            <person name="Barry K."/>
            <person name="Miller A.N."/>
            <person name="Grigoriev I.V."/>
            <person name="Debuchy R."/>
            <person name="Gladieux P."/>
            <person name="Hiltunen Thoren M."/>
            <person name="Johannesson H."/>
        </authorList>
    </citation>
    <scope>NUCLEOTIDE SEQUENCE</scope>
    <source>
        <strain evidence="2">PSN293</strain>
    </source>
</reference>
<proteinExistence type="predicted"/>
<evidence type="ECO:0000313" key="2">
    <source>
        <dbReference type="EMBL" id="KAK4213054.1"/>
    </source>
</evidence>
<comment type="caution">
    <text evidence="2">The sequence shown here is derived from an EMBL/GenBank/DDBJ whole genome shotgun (WGS) entry which is preliminary data.</text>
</comment>
<dbReference type="EMBL" id="MU858115">
    <property type="protein sequence ID" value="KAK4213054.1"/>
    <property type="molecule type" value="Genomic_DNA"/>
</dbReference>
<dbReference type="Proteomes" id="UP001301769">
    <property type="component" value="Unassembled WGS sequence"/>
</dbReference>
<keyword evidence="3" id="KW-1185">Reference proteome</keyword>
<feature type="compositionally biased region" description="Basic and acidic residues" evidence="1">
    <location>
        <begin position="212"/>
        <end position="223"/>
    </location>
</feature>